<feature type="domain" description="GAF" evidence="1">
    <location>
        <begin position="40"/>
        <end position="181"/>
    </location>
</feature>
<evidence type="ECO:0000259" key="1">
    <source>
        <dbReference type="Pfam" id="PF01590"/>
    </source>
</evidence>
<accession>A0A7W3XXC5</accession>
<dbReference type="Gene3D" id="3.30.450.40">
    <property type="match status" value="1"/>
</dbReference>
<keyword evidence="3" id="KW-1185">Reference proteome</keyword>
<dbReference type="PANTHER" id="PTHR43102">
    <property type="entry name" value="SLR1143 PROTEIN"/>
    <property type="match status" value="1"/>
</dbReference>
<dbReference type="AlphaFoldDB" id="A0A7W3XXC5"/>
<dbReference type="InterPro" id="IPR003018">
    <property type="entry name" value="GAF"/>
</dbReference>
<name>A0A7W3XXC5_9ACTN</name>
<dbReference type="Proteomes" id="UP000530234">
    <property type="component" value="Unassembled WGS sequence"/>
</dbReference>
<reference evidence="3" key="1">
    <citation type="submission" date="2019-10" db="EMBL/GenBank/DDBJ databases">
        <title>Streptomyces sp. nov., a novel actinobacterium isolated from alkaline environment.</title>
        <authorList>
            <person name="Golinska P."/>
        </authorList>
    </citation>
    <scope>NUCLEOTIDE SEQUENCE [LARGE SCALE GENOMIC DNA]</scope>
    <source>
        <strain evidence="3">DSM 42108</strain>
    </source>
</reference>
<dbReference type="EMBL" id="VKHS01000351">
    <property type="protein sequence ID" value="MBB0230784.1"/>
    <property type="molecule type" value="Genomic_DNA"/>
</dbReference>
<dbReference type="InterPro" id="IPR029016">
    <property type="entry name" value="GAF-like_dom_sf"/>
</dbReference>
<dbReference type="SUPFAM" id="SSF55781">
    <property type="entry name" value="GAF domain-like"/>
    <property type="match status" value="1"/>
</dbReference>
<sequence length="195" mass="21071">MPMSYDPVTHLLLTPEDADAPRRVERLRELGVGREPRPEFDAFARRLAAACGAPFAMVNLIDGRGQYFAGLYTPETDRPPTPGNDGGTGPGRVMDLDHGYCPHVVVRRRALVLEDVRDYSRFAGNPVVDALGIRAYMGAPITDHSGMALGTVCVMAREPMSWGRRGLETIKAMAAEMAVTLRGEPRPAGSATAGH</sequence>
<comment type="caution">
    <text evidence="2">The sequence shown here is derived from an EMBL/GenBank/DDBJ whole genome shotgun (WGS) entry which is preliminary data.</text>
</comment>
<gene>
    <name evidence="2" type="ORF">FOE67_14980</name>
</gene>
<dbReference type="PANTHER" id="PTHR43102:SF2">
    <property type="entry name" value="GAF DOMAIN-CONTAINING PROTEIN"/>
    <property type="match status" value="1"/>
</dbReference>
<proteinExistence type="predicted"/>
<dbReference type="Pfam" id="PF01590">
    <property type="entry name" value="GAF"/>
    <property type="match status" value="1"/>
</dbReference>
<protein>
    <submittedName>
        <fullName evidence="2">GAF domain-containing protein</fullName>
    </submittedName>
</protein>
<evidence type="ECO:0000313" key="2">
    <source>
        <dbReference type="EMBL" id="MBB0230784.1"/>
    </source>
</evidence>
<organism evidence="2 3">
    <name type="scientific">Streptomyces calidiresistens</name>
    <dbReference type="NCBI Taxonomy" id="1485586"/>
    <lineage>
        <taxon>Bacteria</taxon>
        <taxon>Bacillati</taxon>
        <taxon>Actinomycetota</taxon>
        <taxon>Actinomycetes</taxon>
        <taxon>Kitasatosporales</taxon>
        <taxon>Streptomycetaceae</taxon>
        <taxon>Streptomyces</taxon>
    </lineage>
</organism>
<evidence type="ECO:0000313" key="3">
    <source>
        <dbReference type="Proteomes" id="UP000530234"/>
    </source>
</evidence>